<keyword evidence="7" id="KW-0210">Decarboxylase</keyword>
<dbReference type="GO" id="GO:0000287">
    <property type="term" value="F:magnesium ion binding"/>
    <property type="evidence" value="ECO:0007669"/>
    <property type="project" value="InterPro"/>
</dbReference>
<evidence type="ECO:0000259" key="14">
    <source>
        <dbReference type="Pfam" id="PF02776"/>
    </source>
</evidence>
<dbReference type="InterPro" id="IPR029035">
    <property type="entry name" value="DHS-like_NAD/FAD-binding_dom"/>
</dbReference>
<dbReference type="OrthoDB" id="3970464at2759"/>
<evidence type="ECO:0000256" key="6">
    <source>
        <dbReference type="ARBA" id="ARBA00022723"/>
    </source>
</evidence>
<evidence type="ECO:0000256" key="11">
    <source>
        <dbReference type="SAM" id="MobiDB-lite"/>
    </source>
</evidence>
<feature type="domain" description="Thiamine pyrophosphate enzyme central" evidence="12">
    <location>
        <begin position="202"/>
        <end position="336"/>
    </location>
</feature>
<dbReference type="InterPro" id="IPR011766">
    <property type="entry name" value="TPP_enzyme_TPP-bd"/>
</dbReference>
<dbReference type="Gene3D" id="3.40.50.970">
    <property type="match status" value="2"/>
</dbReference>
<feature type="compositionally biased region" description="Low complexity" evidence="11">
    <location>
        <begin position="985"/>
        <end position="1006"/>
    </location>
</feature>
<evidence type="ECO:0000256" key="7">
    <source>
        <dbReference type="ARBA" id="ARBA00022793"/>
    </source>
</evidence>
<feature type="compositionally biased region" description="Basic and acidic residues" evidence="11">
    <location>
        <begin position="934"/>
        <end position="953"/>
    </location>
</feature>
<dbReference type="SUPFAM" id="SSF52467">
    <property type="entry name" value="DHS-like NAD/FAD-binding domain"/>
    <property type="match status" value="1"/>
</dbReference>
<dbReference type="InterPro" id="IPR047214">
    <property type="entry name" value="TPP_PDC_IPDC"/>
</dbReference>
<name>A0A139HLP8_9PEZI</name>
<evidence type="ECO:0000313" key="16">
    <source>
        <dbReference type="Proteomes" id="UP000070133"/>
    </source>
</evidence>
<evidence type="ECO:0000256" key="5">
    <source>
        <dbReference type="ARBA" id="ARBA00014422"/>
    </source>
</evidence>
<sequence>MPETVQLAEYLFTRLKQLGVGSVHGVPGDYNLTLLDYVEPAGLHWVGNCNELNAAYATDGYARVNGVGALITTFGVGELSAVNAIAGAYTELAKVVHIVGTPRRNQQETRALIHHTLLDGDYHHFARMYEHVTVAQTDLIDPRTAPEQIDTTILQCLIQSRPVYIQVPVDMVSAQVPADRLASPLKIPDVISSPDADAAFTAILERIKASKRPMLYVDGESRAFGMADDIQKLVKETEWPTWTSVFGKDIVDETLPNACGMWQSNYSSKEELAYIGSADLVLCFGPHFSNTNTYFYTTIPSPEKTIFFKGTSVVIGDRIFRDLPAKAFLSALLSKLDLAALRQQVTAENAFKRPAAQSTALPSSSELTNQENFYRPWTEYLHTGDILLAETGTPSHGTRDITLCPHMRYFSATSWLSIGYMLPATQGAALAQRELYEAGKWHGKKPPRTILMIGDGSFQMTAQELSTIIKERLNVTIVLINNDGYTIERCIHGIDEGYNDVARWRYLDAPNFFGIGQQPNGGEYVSETAKVRTWSEMKTALEAFEKSEKPCLRMIEVMMEREDATKALKALMDAQKLSSAKKICTVSCSNLPTTIAASPLPGQAALEGTIKSLLQHQDYSAGTNEETAQRLRRQQDHHQQAANMPQDLFKWEEGGVLKHHCPICQTPLSHEKCRTICLGSHVEWCHRYHSLFRKNWSSRCQACKNTDEQHEKRHRQIAEVLARIKKHKADEELAAMQLMMSPITPRTPRTPLTSKALNSVSGPTPPTLEATKITKKERKVAKKAAKALERDKVVTTADIELVAKTLHPEPEKSEEMAETELAESEEHLDIKHNLRFHNSTCNSKSARHDYIVKERGGSVLLDDQEIEQLLGAFEVDPTAIGKEGELVKELVEAIKSDLVHFNDELAMTARNRAGFWRWANKRAYRDLMENGKEWSDKHNKEQNSAEAEEERRGSTATLETETEDDAATSRSGSIDTPSLTGSAGTSLTVPSSKPSSVKKPPTLSLKIPPSKPVADADGWTAVGKKVLTPVKGTLKLSGNGGLRHFAQKPKGQFGALSFADVVKDD</sequence>
<organism evidence="15 16">
    <name type="scientific">Pseudocercospora eumusae</name>
    <dbReference type="NCBI Taxonomy" id="321146"/>
    <lineage>
        <taxon>Eukaryota</taxon>
        <taxon>Fungi</taxon>
        <taxon>Dikarya</taxon>
        <taxon>Ascomycota</taxon>
        <taxon>Pezizomycotina</taxon>
        <taxon>Dothideomycetes</taxon>
        <taxon>Dothideomycetidae</taxon>
        <taxon>Mycosphaerellales</taxon>
        <taxon>Mycosphaerellaceae</taxon>
        <taxon>Pseudocercospora</taxon>
    </lineage>
</organism>
<dbReference type="GO" id="GO:0000949">
    <property type="term" value="P:aromatic amino acid family catabolic process to alcohol via Ehrlich pathway"/>
    <property type="evidence" value="ECO:0007669"/>
    <property type="project" value="TreeGrafter"/>
</dbReference>
<dbReference type="SUPFAM" id="SSF52518">
    <property type="entry name" value="Thiamin diphosphate-binding fold (THDP-binding)"/>
    <property type="match status" value="2"/>
</dbReference>
<gene>
    <name evidence="15" type="ORF">AC578_4819</name>
</gene>
<dbReference type="InterPro" id="IPR012001">
    <property type="entry name" value="Thiamin_PyroP_enz_TPP-bd_dom"/>
</dbReference>
<dbReference type="STRING" id="321146.A0A139HLP8"/>
<dbReference type="Pfam" id="PF02775">
    <property type="entry name" value="TPP_enzyme_C"/>
    <property type="match status" value="1"/>
</dbReference>
<dbReference type="FunFam" id="3.40.50.970:FF:000019">
    <property type="entry name" value="Pyruvate decarboxylase isozyme"/>
    <property type="match status" value="1"/>
</dbReference>
<dbReference type="GO" id="GO:0004737">
    <property type="term" value="F:pyruvate decarboxylase activity"/>
    <property type="evidence" value="ECO:0007669"/>
    <property type="project" value="UniProtKB-EC"/>
</dbReference>
<feature type="compositionally biased region" description="Polar residues" evidence="11">
    <location>
        <begin position="969"/>
        <end position="984"/>
    </location>
</feature>
<dbReference type="PANTHER" id="PTHR43452">
    <property type="entry name" value="PYRUVATE DECARBOXYLASE"/>
    <property type="match status" value="1"/>
</dbReference>
<evidence type="ECO:0000256" key="3">
    <source>
        <dbReference type="ARBA" id="ARBA00007812"/>
    </source>
</evidence>
<evidence type="ECO:0000256" key="2">
    <source>
        <dbReference type="ARBA" id="ARBA00001964"/>
    </source>
</evidence>
<dbReference type="InterPro" id="IPR012110">
    <property type="entry name" value="PDC/IPDC-like"/>
</dbReference>
<feature type="region of interest" description="Disordered" evidence="11">
    <location>
        <begin position="934"/>
        <end position="1017"/>
    </location>
</feature>
<evidence type="ECO:0000256" key="1">
    <source>
        <dbReference type="ARBA" id="ARBA00001041"/>
    </source>
</evidence>
<feature type="domain" description="Thiamine pyrophosphate enzyme TPP-binding" evidence="13">
    <location>
        <begin position="407"/>
        <end position="551"/>
    </location>
</feature>
<evidence type="ECO:0000313" key="15">
    <source>
        <dbReference type="EMBL" id="KXT03297.1"/>
    </source>
</evidence>
<evidence type="ECO:0000259" key="13">
    <source>
        <dbReference type="Pfam" id="PF02775"/>
    </source>
</evidence>
<evidence type="ECO:0000256" key="10">
    <source>
        <dbReference type="ARBA" id="ARBA00023239"/>
    </source>
</evidence>
<proteinExistence type="inferred from homology"/>
<dbReference type="InterPro" id="IPR012000">
    <property type="entry name" value="Thiamin_PyroP_enz_cen_dom"/>
</dbReference>
<dbReference type="GO" id="GO:0005634">
    <property type="term" value="C:nucleus"/>
    <property type="evidence" value="ECO:0007669"/>
    <property type="project" value="TreeGrafter"/>
</dbReference>
<dbReference type="EMBL" id="LFZN01000032">
    <property type="protein sequence ID" value="KXT03297.1"/>
    <property type="molecule type" value="Genomic_DNA"/>
</dbReference>
<keyword evidence="9" id="KW-0786">Thiamine pyrophosphate</keyword>
<evidence type="ECO:0000256" key="9">
    <source>
        <dbReference type="ARBA" id="ARBA00023052"/>
    </source>
</evidence>
<comment type="catalytic activity">
    <reaction evidence="1">
        <text>a 2-oxocarboxylate + H(+) = an aldehyde + CO2</text>
        <dbReference type="Rhea" id="RHEA:11628"/>
        <dbReference type="ChEBI" id="CHEBI:15378"/>
        <dbReference type="ChEBI" id="CHEBI:16526"/>
        <dbReference type="ChEBI" id="CHEBI:17478"/>
        <dbReference type="ChEBI" id="CHEBI:35179"/>
        <dbReference type="EC" id="4.1.1.1"/>
    </reaction>
</comment>
<dbReference type="Pfam" id="PF00205">
    <property type="entry name" value="TPP_enzyme_M"/>
    <property type="match status" value="1"/>
</dbReference>
<evidence type="ECO:0000256" key="4">
    <source>
        <dbReference type="ARBA" id="ARBA00013202"/>
    </source>
</evidence>
<comment type="similarity">
    <text evidence="3">Belongs to the TPP enzyme family.</text>
</comment>
<evidence type="ECO:0000256" key="8">
    <source>
        <dbReference type="ARBA" id="ARBA00022842"/>
    </source>
</evidence>
<accession>A0A139HLP8</accession>
<dbReference type="EC" id="4.1.1.1" evidence="4"/>
<dbReference type="GO" id="GO:0030976">
    <property type="term" value="F:thiamine pyrophosphate binding"/>
    <property type="evidence" value="ECO:0007669"/>
    <property type="project" value="InterPro"/>
</dbReference>
<protein>
    <recommendedName>
        <fullName evidence="5">Pyruvate decarboxylase</fullName>
        <ecNumber evidence="4">4.1.1.1</ecNumber>
    </recommendedName>
</protein>
<dbReference type="InterPro" id="IPR047213">
    <property type="entry name" value="TPP_PYR_PDC_IPDC-like"/>
</dbReference>
<feature type="domain" description="Thiamine pyrophosphate enzyme N-terminal TPP-binding" evidence="14">
    <location>
        <begin position="7"/>
        <end position="110"/>
    </location>
</feature>
<dbReference type="CDD" id="cd07038">
    <property type="entry name" value="TPP_PYR_PDC_IPDC_like"/>
    <property type="match status" value="1"/>
</dbReference>
<keyword evidence="6" id="KW-0479">Metal-binding</keyword>
<reference evidence="15 16" key="1">
    <citation type="submission" date="2015-07" db="EMBL/GenBank/DDBJ databases">
        <title>Comparative genomics of the Sigatoka disease complex on banana suggests a link between parallel evolutionary changes in Pseudocercospora fijiensis and Pseudocercospora eumusae and increased virulence on the banana host.</title>
        <authorList>
            <person name="Chang T.-C."/>
            <person name="Salvucci A."/>
            <person name="Crous P.W."/>
            <person name="Stergiopoulos I."/>
        </authorList>
    </citation>
    <scope>NUCLEOTIDE SEQUENCE [LARGE SCALE GENOMIC DNA]</scope>
    <source>
        <strain evidence="15 16">CBS 114824</strain>
    </source>
</reference>
<dbReference type="InterPro" id="IPR029061">
    <property type="entry name" value="THDP-binding"/>
</dbReference>
<dbReference type="FunFam" id="3.40.50.970:FF:000024">
    <property type="entry name" value="Pyruvate decarboxylase isozyme"/>
    <property type="match status" value="1"/>
</dbReference>
<dbReference type="AlphaFoldDB" id="A0A139HLP8"/>
<dbReference type="GO" id="GO:0005829">
    <property type="term" value="C:cytosol"/>
    <property type="evidence" value="ECO:0007669"/>
    <property type="project" value="TreeGrafter"/>
</dbReference>
<dbReference type="CDD" id="cd02005">
    <property type="entry name" value="TPP_PDC_IPDC"/>
    <property type="match status" value="1"/>
</dbReference>
<keyword evidence="8" id="KW-0460">Magnesium</keyword>
<dbReference type="PANTHER" id="PTHR43452:SF11">
    <property type="entry name" value="PYRUVATE DECARBOXYLASE"/>
    <property type="match status" value="1"/>
</dbReference>
<dbReference type="Proteomes" id="UP000070133">
    <property type="component" value="Unassembled WGS sequence"/>
</dbReference>
<evidence type="ECO:0000259" key="12">
    <source>
        <dbReference type="Pfam" id="PF00205"/>
    </source>
</evidence>
<dbReference type="Pfam" id="PF02776">
    <property type="entry name" value="TPP_enzyme_N"/>
    <property type="match status" value="1"/>
</dbReference>
<comment type="caution">
    <text evidence="15">The sequence shown here is derived from an EMBL/GenBank/DDBJ whole genome shotgun (WGS) entry which is preliminary data.</text>
</comment>
<keyword evidence="10" id="KW-0456">Lyase</keyword>
<comment type="cofactor">
    <cofactor evidence="2">
        <name>thiamine diphosphate</name>
        <dbReference type="ChEBI" id="CHEBI:58937"/>
    </cofactor>
</comment>
<dbReference type="Gene3D" id="3.40.50.1220">
    <property type="entry name" value="TPP-binding domain"/>
    <property type="match status" value="1"/>
</dbReference>
<keyword evidence="16" id="KW-1185">Reference proteome</keyword>